<dbReference type="GO" id="GO:0003735">
    <property type="term" value="F:structural constituent of ribosome"/>
    <property type="evidence" value="ECO:0007669"/>
    <property type="project" value="InterPro"/>
</dbReference>
<dbReference type="Proteomes" id="UP000178089">
    <property type="component" value="Unassembled WGS sequence"/>
</dbReference>
<evidence type="ECO:0000313" key="4">
    <source>
        <dbReference type="EMBL" id="OHA28805.1"/>
    </source>
</evidence>
<evidence type="ECO:0000313" key="5">
    <source>
        <dbReference type="Proteomes" id="UP000178089"/>
    </source>
</evidence>
<protein>
    <recommendedName>
        <fullName evidence="2">Small ribosomal subunit protein bS6</fullName>
    </recommendedName>
    <alternativeName>
        <fullName evidence="3">30S ribosomal protein S6</fullName>
    </alternativeName>
</protein>
<organism evidence="4 5">
    <name type="scientific">Candidatus Taylorbacteria bacterium RIFCSPHIGHO2_12_FULL_45_16</name>
    <dbReference type="NCBI Taxonomy" id="1802315"/>
    <lineage>
        <taxon>Bacteria</taxon>
        <taxon>Candidatus Tayloriibacteriota</taxon>
    </lineage>
</organism>
<gene>
    <name evidence="4" type="ORF">A3F51_02390</name>
</gene>
<dbReference type="InterPro" id="IPR035980">
    <property type="entry name" value="Ribosomal_bS6_sf"/>
</dbReference>
<dbReference type="GO" id="GO:0006412">
    <property type="term" value="P:translation"/>
    <property type="evidence" value="ECO:0007669"/>
    <property type="project" value="InterPro"/>
</dbReference>
<dbReference type="Gene3D" id="3.30.70.60">
    <property type="match status" value="1"/>
</dbReference>
<dbReference type="InterPro" id="IPR014717">
    <property type="entry name" value="Transl_elong_EF1B/ribsomal_bS6"/>
</dbReference>
<dbReference type="AlphaFoldDB" id="A0A1G2MY01"/>
<dbReference type="GO" id="GO:0019843">
    <property type="term" value="F:rRNA binding"/>
    <property type="evidence" value="ECO:0007669"/>
    <property type="project" value="InterPro"/>
</dbReference>
<comment type="similarity">
    <text evidence="1">Belongs to the bacterial ribosomal protein bS6 family.</text>
</comment>
<evidence type="ECO:0000256" key="3">
    <source>
        <dbReference type="ARBA" id="ARBA00035520"/>
    </source>
</evidence>
<dbReference type="STRING" id="1802315.A3F51_02390"/>
<evidence type="ECO:0000256" key="2">
    <source>
        <dbReference type="ARBA" id="ARBA00035294"/>
    </source>
</evidence>
<dbReference type="GO" id="GO:0005840">
    <property type="term" value="C:ribosome"/>
    <property type="evidence" value="ECO:0007669"/>
    <property type="project" value="InterPro"/>
</dbReference>
<reference evidence="4 5" key="1">
    <citation type="journal article" date="2016" name="Nat. Commun.">
        <title>Thousands of microbial genomes shed light on interconnected biogeochemical processes in an aquifer system.</title>
        <authorList>
            <person name="Anantharaman K."/>
            <person name="Brown C.T."/>
            <person name="Hug L.A."/>
            <person name="Sharon I."/>
            <person name="Castelle C.J."/>
            <person name="Probst A.J."/>
            <person name="Thomas B.C."/>
            <person name="Singh A."/>
            <person name="Wilkins M.J."/>
            <person name="Karaoz U."/>
            <person name="Brodie E.L."/>
            <person name="Williams K.H."/>
            <person name="Hubbard S.S."/>
            <person name="Banfield J.F."/>
        </authorList>
    </citation>
    <scope>NUCLEOTIDE SEQUENCE [LARGE SCALE GENOMIC DNA]</scope>
</reference>
<proteinExistence type="inferred from homology"/>
<dbReference type="InterPro" id="IPR000529">
    <property type="entry name" value="Ribosomal_bS6"/>
</dbReference>
<sequence>MSFLSKGPKGISGGSQAAKILMTTTHNEVSVYEIGYLIVSAIPEEKVPEEADAVKKIIVDAGATVITDETPHREQLAYTISKKNLSGGYERHDNAYFGWIKFELGSDKIETVKKAVELLPSVLRALLVSTVREDTYLGKRAPALVPVSFVPIAPATISGALTDDRKDIVPATVEEMDKSIDNMVKEGI</sequence>
<evidence type="ECO:0000256" key="1">
    <source>
        <dbReference type="ARBA" id="ARBA00009512"/>
    </source>
</evidence>
<name>A0A1G2MY01_9BACT</name>
<dbReference type="Pfam" id="PF01250">
    <property type="entry name" value="Ribosomal_S6"/>
    <property type="match status" value="1"/>
</dbReference>
<comment type="caution">
    <text evidence="4">The sequence shown here is derived from an EMBL/GenBank/DDBJ whole genome shotgun (WGS) entry which is preliminary data.</text>
</comment>
<accession>A0A1G2MY01</accession>
<dbReference type="EMBL" id="MHRT01000007">
    <property type="protein sequence ID" value="OHA28805.1"/>
    <property type="molecule type" value="Genomic_DNA"/>
</dbReference>
<dbReference type="SUPFAM" id="SSF54995">
    <property type="entry name" value="Ribosomal protein S6"/>
    <property type="match status" value="1"/>
</dbReference>